<keyword evidence="7" id="KW-1185">Reference proteome</keyword>
<evidence type="ECO:0000256" key="4">
    <source>
        <dbReference type="ARBA" id="ARBA00022490"/>
    </source>
</evidence>
<evidence type="ECO:0000313" key="6">
    <source>
        <dbReference type="EMBL" id="MXP26166.1"/>
    </source>
</evidence>
<dbReference type="GO" id="GO:0005737">
    <property type="term" value="C:cytoplasm"/>
    <property type="evidence" value="ECO:0007669"/>
    <property type="project" value="UniProtKB-SubCell"/>
</dbReference>
<evidence type="ECO:0000256" key="3">
    <source>
        <dbReference type="ARBA" id="ARBA00018111"/>
    </source>
</evidence>
<comment type="caution">
    <text evidence="6">The sequence shown here is derived from an EMBL/GenBank/DDBJ whole genome shotgun (WGS) entry which is preliminary data.</text>
</comment>
<name>A0A845AC87_9SPHN</name>
<comment type="similarity">
    <text evidence="2">Belongs to the RecX family.</text>
</comment>
<evidence type="ECO:0000259" key="5">
    <source>
        <dbReference type="Pfam" id="PF02631"/>
    </source>
</evidence>
<dbReference type="InterPro" id="IPR036388">
    <property type="entry name" value="WH-like_DNA-bd_sf"/>
</dbReference>
<dbReference type="Pfam" id="PF02631">
    <property type="entry name" value="RecX_HTH2"/>
    <property type="match status" value="1"/>
</dbReference>
<dbReference type="PANTHER" id="PTHR33602">
    <property type="entry name" value="REGULATORY PROTEIN RECX FAMILY PROTEIN"/>
    <property type="match status" value="1"/>
</dbReference>
<evidence type="ECO:0000256" key="2">
    <source>
        <dbReference type="ARBA" id="ARBA00009695"/>
    </source>
</evidence>
<dbReference type="Gene3D" id="1.10.10.10">
    <property type="entry name" value="Winged helix-like DNA-binding domain superfamily/Winged helix DNA-binding domain"/>
    <property type="match status" value="1"/>
</dbReference>
<dbReference type="EMBL" id="WTYQ01000003">
    <property type="protein sequence ID" value="MXP26166.1"/>
    <property type="molecule type" value="Genomic_DNA"/>
</dbReference>
<dbReference type="InterPro" id="IPR003783">
    <property type="entry name" value="Regulatory_RecX"/>
</dbReference>
<organism evidence="6 7">
    <name type="scientific">Altericroceibacterium indicum</name>
    <dbReference type="NCBI Taxonomy" id="374177"/>
    <lineage>
        <taxon>Bacteria</taxon>
        <taxon>Pseudomonadati</taxon>
        <taxon>Pseudomonadota</taxon>
        <taxon>Alphaproteobacteria</taxon>
        <taxon>Sphingomonadales</taxon>
        <taxon>Erythrobacteraceae</taxon>
        <taxon>Altericroceibacterium</taxon>
    </lineage>
</organism>
<evidence type="ECO:0000313" key="7">
    <source>
        <dbReference type="Proteomes" id="UP000460561"/>
    </source>
</evidence>
<dbReference type="GO" id="GO:0006282">
    <property type="term" value="P:regulation of DNA repair"/>
    <property type="evidence" value="ECO:0007669"/>
    <property type="project" value="InterPro"/>
</dbReference>
<feature type="domain" description="RecX second three-helical" evidence="5">
    <location>
        <begin position="77"/>
        <end position="114"/>
    </location>
</feature>
<dbReference type="InterPro" id="IPR053924">
    <property type="entry name" value="RecX_HTH_2nd"/>
</dbReference>
<evidence type="ECO:0000256" key="1">
    <source>
        <dbReference type="ARBA" id="ARBA00004496"/>
    </source>
</evidence>
<protein>
    <recommendedName>
        <fullName evidence="3">Regulatory protein RecX</fullName>
    </recommendedName>
</protein>
<keyword evidence="4" id="KW-0963">Cytoplasm</keyword>
<sequence length="193" mass="22091">MDRDKRTYQAAKRTPRPLDPKRFEEMALAYVARFATTAAKLEVYLKRKLRERGWEEGEPEPDIPALIDRFVAYGYVDDESYARAKRNSLLRKGYGPRRVSQALGAAGIAEDVREDLTPSVSRQRHAILAMARKKRFGPFGREEPDMARRSKQLASLLRAGHSLDNAREIINAQTMESAEEWAAEMDDEHLGRE</sequence>
<dbReference type="OrthoDB" id="7432442at2"/>
<dbReference type="AlphaFoldDB" id="A0A845AC87"/>
<dbReference type="PANTHER" id="PTHR33602:SF1">
    <property type="entry name" value="REGULATORY PROTEIN RECX FAMILY PROTEIN"/>
    <property type="match status" value="1"/>
</dbReference>
<gene>
    <name evidence="6" type="ORF">GRI39_08970</name>
</gene>
<comment type="subcellular location">
    <subcellularLocation>
        <location evidence="1">Cytoplasm</location>
    </subcellularLocation>
</comment>
<dbReference type="Proteomes" id="UP000460561">
    <property type="component" value="Unassembled WGS sequence"/>
</dbReference>
<accession>A0A845AC87</accession>
<reference evidence="6 7" key="1">
    <citation type="submission" date="2019-12" db="EMBL/GenBank/DDBJ databases">
        <title>Genomic-based taxomic classification of the family Erythrobacteraceae.</title>
        <authorList>
            <person name="Xu L."/>
        </authorList>
    </citation>
    <scope>NUCLEOTIDE SEQUENCE [LARGE SCALE GENOMIC DNA]</scope>
    <source>
        <strain evidence="6 7">DSM 18604</strain>
    </source>
</reference>
<proteinExistence type="inferred from homology"/>